<sequence>MHESHPVGSPSSHRGKSTLMRGCAEFVTYSSFSGGLSELSPCCDFVGHGDRPILNFANKVHSLSSMRDSKASNLAPIRSTNAMT</sequence>
<evidence type="ECO:0000313" key="1">
    <source>
        <dbReference type="EMBL" id="RRT81066.1"/>
    </source>
</evidence>
<comment type="caution">
    <text evidence="1">The sequence shown here is derived from an EMBL/GenBank/DDBJ whole genome shotgun (WGS) entry which is preliminary data.</text>
</comment>
<organism evidence="1 2">
    <name type="scientific">Ensete ventricosum</name>
    <name type="common">Abyssinian banana</name>
    <name type="synonym">Musa ensete</name>
    <dbReference type="NCBI Taxonomy" id="4639"/>
    <lineage>
        <taxon>Eukaryota</taxon>
        <taxon>Viridiplantae</taxon>
        <taxon>Streptophyta</taxon>
        <taxon>Embryophyta</taxon>
        <taxon>Tracheophyta</taxon>
        <taxon>Spermatophyta</taxon>
        <taxon>Magnoliopsida</taxon>
        <taxon>Liliopsida</taxon>
        <taxon>Zingiberales</taxon>
        <taxon>Musaceae</taxon>
        <taxon>Ensete</taxon>
    </lineage>
</organism>
<evidence type="ECO:0000313" key="2">
    <source>
        <dbReference type="Proteomes" id="UP000287651"/>
    </source>
</evidence>
<dbReference type="AlphaFoldDB" id="A0A427AY84"/>
<name>A0A427AY84_ENSVE</name>
<reference evidence="1 2" key="1">
    <citation type="journal article" date="2014" name="Agronomy (Basel)">
        <title>A Draft Genome Sequence for Ensete ventricosum, the Drought-Tolerant Tree Against Hunger.</title>
        <authorList>
            <person name="Harrison J."/>
            <person name="Moore K.A."/>
            <person name="Paszkiewicz K."/>
            <person name="Jones T."/>
            <person name="Grant M."/>
            <person name="Ambacheew D."/>
            <person name="Muzemil S."/>
            <person name="Studholme D.J."/>
        </authorList>
    </citation>
    <scope>NUCLEOTIDE SEQUENCE [LARGE SCALE GENOMIC DNA]</scope>
</reference>
<gene>
    <name evidence="1" type="ORF">B296_00021715</name>
</gene>
<dbReference type="Proteomes" id="UP000287651">
    <property type="component" value="Unassembled WGS sequence"/>
</dbReference>
<proteinExistence type="predicted"/>
<accession>A0A427AY84</accession>
<protein>
    <submittedName>
        <fullName evidence="1">Uncharacterized protein</fullName>
    </submittedName>
</protein>
<dbReference type="EMBL" id="AMZH03000998">
    <property type="protein sequence ID" value="RRT81066.1"/>
    <property type="molecule type" value="Genomic_DNA"/>
</dbReference>